<dbReference type="Pfam" id="PF06094">
    <property type="entry name" value="GGACT"/>
    <property type="match status" value="1"/>
</dbReference>
<evidence type="ECO:0000256" key="12">
    <source>
        <dbReference type="ARBA" id="ARBA00049546"/>
    </source>
</evidence>
<dbReference type="GO" id="GO:0019693">
    <property type="term" value="P:ribose phosphate metabolic process"/>
    <property type="evidence" value="ECO:0007669"/>
    <property type="project" value="TreeGrafter"/>
</dbReference>
<dbReference type="EMBL" id="JAABNT010000001">
    <property type="protein sequence ID" value="NEK20794.1"/>
    <property type="molecule type" value="Genomic_DNA"/>
</dbReference>
<dbReference type="Gene3D" id="3.10.490.10">
    <property type="entry name" value="Gamma-glutamyl cyclotransferase-like"/>
    <property type="match status" value="1"/>
</dbReference>
<dbReference type="InterPro" id="IPR036568">
    <property type="entry name" value="GGCT-like_sf"/>
</dbReference>
<evidence type="ECO:0000256" key="10">
    <source>
        <dbReference type="ARBA" id="ARBA00030308"/>
    </source>
</evidence>
<evidence type="ECO:0000256" key="9">
    <source>
        <dbReference type="ARBA" id="ARBA00030162"/>
    </source>
</evidence>
<evidence type="ECO:0000256" key="2">
    <source>
        <dbReference type="ARBA" id="ARBA00007482"/>
    </source>
</evidence>
<sequence>MKNLFFYGTLRHIPLLEVVMGRPADELQIKTAQLSGYAVSAVAEGPFPMISEQAGALAEGVLVGGLSDVDMARLDFYEGSFAYDLRPVTLDDGQLAEVYVPQAGLWTADGPWSLAKWESDWGEMSVIAAEEVMGYFGQRSRDEVAEMFPVIRARASSRIRARSSLHGADTFDGKIDVRARHRPYSYFFAVDDYKLQHEKYDGSMSEVLDRAVFVAADAALVLPYDPGRDRVLLVEQIRLGPIGRGDRTFWQLEPIAGRVDPGETPEETARREALEEADLEIGALEKIAEIYPSPGTSTEFYYTYLGLADLPDDITGTSGLETEHENIRSNLLSFDELMDRVDRFDVANAPLALAAYYLARHRDRLRSEWVKDTPRTE</sequence>
<dbReference type="InterPro" id="IPR004385">
    <property type="entry name" value="NDP_pyrophosphatase"/>
</dbReference>
<dbReference type="GO" id="GO:0005829">
    <property type="term" value="C:cytosol"/>
    <property type="evidence" value="ECO:0007669"/>
    <property type="project" value="TreeGrafter"/>
</dbReference>
<dbReference type="SUPFAM" id="SSF110857">
    <property type="entry name" value="Gamma-glutamyl cyclotransferase-like"/>
    <property type="match status" value="1"/>
</dbReference>
<dbReference type="Pfam" id="PF00293">
    <property type="entry name" value="NUDIX"/>
    <property type="match status" value="1"/>
</dbReference>
<dbReference type="InterPro" id="IPR013024">
    <property type="entry name" value="GGCT-like"/>
</dbReference>
<evidence type="ECO:0000259" key="15">
    <source>
        <dbReference type="PROSITE" id="PS51462"/>
    </source>
</evidence>
<keyword evidence="5 13" id="KW-0479">Metal-binding</keyword>
<evidence type="ECO:0000256" key="13">
    <source>
        <dbReference type="PIRSR" id="PIRSR604385-2"/>
    </source>
</evidence>
<reference evidence="16 17" key="1">
    <citation type="submission" date="2020-01" db="EMBL/GenBank/DDBJ databases">
        <title>Sulfitobacter sediminilitoris sp. nov., isolated from a tidal flat.</title>
        <authorList>
            <person name="Park S."/>
            <person name="Yoon J.-H."/>
        </authorList>
    </citation>
    <scope>NUCLEOTIDE SEQUENCE [LARGE SCALE GENOMIC DNA]</scope>
    <source>
        <strain evidence="16 17">JBTF-M27</strain>
    </source>
</reference>
<dbReference type="PROSITE" id="PS51462">
    <property type="entry name" value="NUDIX"/>
    <property type="match status" value="1"/>
</dbReference>
<evidence type="ECO:0000256" key="4">
    <source>
        <dbReference type="ARBA" id="ARBA00013297"/>
    </source>
</evidence>
<evidence type="ECO:0000256" key="8">
    <source>
        <dbReference type="ARBA" id="ARBA00025164"/>
    </source>
</evidence>
<dbReference type="PANTHER" id="PTHR11839:SF5">
    <property type="entry name" value="ADP-RIBOSE PYROPHOSPHATASE"/>
    <property type="match status" value="1"/>
</dbReference>
<dbReference type="EC" id="3.6.1.13" evidence="3"/>
<evidence type="ECO:0000256" key="11">
    <source>
        <dbReference type="ARBA" id="ARBA00033056"/>
    </source>
</evidence>
<keyword evidence="17" id="KW-1185">Reference proteome</keyword>
<dbReference type="SUPFAM" id="SSF55811">
    <property type="entry name" value="Nudix"/>
    <property type="match status" value="1"/>
</dbReference>
<dbReference type="PROSITE" id="PS00893">
    <property type="entry name" value="NUDIX_BOX"/>
    <property type="match status" value="1"/>
</dbReference>
<dbReference type="Gene3D" id="3.90.79.10">
    <property type="entry name" value="Nucleoside Triphosphate Pyrophosphohydrolase"/>
    <property type="match status" value="1"/>
</dbReference>
<feature type="short sequence motif" description="Nudix box" evidence="14">
    <location>
        <begin position="257"/>
        <end position="279"/>
    </location>
</feature>
<comment type="cofactor">
    <cofactor evidence="1 13">
        <name>Mg(2+)</name>
        <dbReference type="ChEBI" id="CHEBI:18420"/>
    </cofactor>
</comment>
<evidence type="ECO:0000256" key="5">
    <source>
        <dbReference type="ARBA" id="ARBA00022723"/>
    </source>
</evidence>
<dbReference type="InterPro" id="IPR020084">
    <property type="entry name" value="NUDIX_hydrolase_CS"/>
</dbReference>
<dbReference type="AlphaFoldDB" id="A0A6P0C8X4"/>
<comment type="similarity">
    <text evidence="2">Belongs to the Nudix hydrolase family. NudF subfamily.</text>
</comment>
<dbReference type="PANTHER" id="PTHR11839">
    <property type="entry name" value="UDP/ADP-SUGAR PYROPHOSPHATASE"/>
    <property type="match status" value="1"/>
</dbReference>
<evidence type="ECO:0000256" key="3">
    <source>
        <dbReference type="ARBA" id="ARBA00012453"/>
    </source>
</evidence>
<dbReference type="GO" id="GO:0019144">
    <property type="term" value="F:ADP-sugar diphosphatase activity"/>
    <property type="evidence" value="ECO:0007669"/>
    <property type="project" value="TreeGrafter"/>
</dbReference>
<organism evidence="16 17">
    <name type="scientific">Sulfitobacter sediminilitoris</name>
    <dbReference type="NCBI Taxonomy" id="2698830"/>
    <lineage>
        <taxon>Bacteria</taxon>
        <taxon>Pseudomonadati</taxon>
        <taxon>Pseudomonadota</taxon>
        <taxon>Alphaproteobacteria</taxon>
        <taxon>Rhodobacterales</taxon>
        <taxon>Roseobacteraceae</taxon>
        <taxon>Sulfitobacter</taxon>
    </lineage>
</organism>
<evidence type="ECO:0000256" key="14">
    <source>
        <dbReference type="PIRSR" id="PIRSR604385-3"/>
    </source>
</evidence>
<dbReference type="RefSeq" id="WP_164351656.1">
    <property type="nucleotide sequence ID" value="NZ_JAABNT010000001.1"/>
</dbReference>
<evidence type="ECO:0000313" key="17">
    <source>
        <dbReference type="Proteomes" id="UP000468591"/>
    </source>
</evidence>
<dbReference type="GO" id="GO:0047631">
    <property type="term" value="F:ADP-ribose diphosphatase activity"/>
    <property type="evidence" value="ECO:0007669"/>
    <property type="project" value="UniProtKB-EC"/>
</dbReference>
<feature type="binding site" evidence="13">
    <location>
        <position position="272"/>
    </location>
    <ligand>
        <name>Mg(2+)</name>
        <dbReference type="ChEBI" id="CHEBI:18420"/>
        <label>1</label>
    </ligand>
</feature>
<keyword evidence="7 13" id="KW-0460">Magnesium</keyword>
<comment type="catalytic activity">
    <reaction evidence="12">
        <text>ADP-D-ribose + H2O = D-ribose 5-phosphate + AMP + 2 H(+)</text>
        <dbReference type="Rhea" id="RHEA:10412"/>
        <dbReference type="ChEBI" id="CHEBI:15377"/>
        <dbReference type="ChEBI" id="CHEBI:15378"/>
        <dbReference type="ChEBI" id="CHEBI:57967"/>
        <dbReference type="ChEBI" id="CHEBI:78346"/>
        <dbReference type="ChEBI" id="CHEBI:456215"/>
        <dbReference type="EC" id="3.6.1.13"/>
    </reaction>
</comment>
<feature type="binding site" evidence="13">
    <location>
        <position position="256"/>
    </location>
    <ligand>
        <name>Mg(2+)</name>
        <dbReference type="ChEBI" id="CHEBI:18420"/>
        <label>1</label>
    </ligand>
</feature>
<accession>A0A6P0C8X4</accession>
<proteinExistence type="inferred from homology"/>
<name>A0A6P0C8X4_9RHOB</name>
<dbReference type="Proteomes" id="UP000468591">
    <property type="component" value="Unassembled WGS sequence"/>
</dbReference>
<keyword evidence="6" id="KW-0378">Hydrolase</keyword>
<feature type="domain" description="Nudix hydrolase" evidence="15">
    <location>
        <begin position="214"/>
        <end position="354"/>
    </location>
</feature>
<dbReference type="CDD" id="cd24155">
    <property type="entry name" value="NUDIX_ADPRase"/>
    <property type="match status" value="1"/>
</dbReference>
<comment type="caution">
    <text evidence="16">The sequence shown here is derived from an EMBL/GenBank/DDBJ whole genome shotgun (WGS) entry which is preliminary data.</text>
</comment>
<dbReference type="GO" id="GO:0006753">
    <property type="term" value="P:nucleoside phosphate metabolic process"/>
    <property type="evidence" value="ECO:0007669"/>
    <property type="project" value="TreeGrafter"/>
</dbReference>
<dbReference type="InterPro" id="IPR009288">
    <property type="entry name" value="AIG2-like_dom"/>
</dbReference>
<evidence type="ECO:0000256" key="6">
    <source>
        <dbReference type="ARBA" id="ARBA00022801"/>
    </source>
</evidence>
<dbReference type="InterPro" id="IPR000086">
    <property type="entry name" value="NUDIX_hydrolase_dom"/>
</dbReference>
<feature type="binding site" evidence="13">
    <location>
        <position position="325"/>
    </location>
    <ligand>
        <name>Mg(2+)</name>
        <dbReference type="ChEBI" id="CHEBI:18420"/>
        <label>1</label>
    </ligand>
</feature>
<feature type="binding site" evidence="13">
    <location>
        <position position="276"/>
    </location>
    <ligand>
        <name>Mg(2+)</name>
        <dbReference type="ChEBI" id="CHEBI:18420"/>
        <label>1</label>
    </ligand>
</feature>
<gene>
    <name evidence="16" type="ORF">GV827_00030</name>
</gene>
<dbReference type="CDD" id="cd06661">
    <property type="entry name" value="GGCT_like"/>
    <property type="match status" value="1"/>
</dbReference>
<evidence type="ECO:0000256" key="1">
    <source>
        <dbReference type="ARBA" id="ARBA00001946"/>
    </source>
</evidence>
<evidence type="ECO:0000313" key="16">
    <source>
        <dbReference type="EMBL" id="NEK20794.1"/>
    </source>
</evidence>
<dbReference type="InterPro" id="IPR015797">
    <property type="entry name" value="NUDIX_hydrolase-like_dom_sf"/>
</dbReference>
<evidence type="ECO:0000256" key="7">
    <source>
        <dbReference type="ARBA" id="ARBA00022842"/>
    </source>
</evidence>
<dbReference type="GO" id="GO:0046872">
    <property type="term" value="F:metal ion binding"/>
    <property type="evidence" value="ECO:0007669"/>
    <property type="project" value="UniProtKB-KW"/>
</dbReference>
<protein>
    <recommendedName>
        <fullName evidence="4">ADP-ribose pyrophosphatase</fullName>
        <ecNumber evidence="3">3.6.1.13</ecNumber>
    </recommendedName>
    <alternativeName>
        <fullName evidence="9">ADP-ribose diphosphatase</fullName>
    </alternativeName>
    <alternativeName>
        <fullName evidence="11">ADP-ribose phosphohydrolase</fullName>
    </alternativeName>
    <alternativeName>
        <fullName evidence="10">Adenosine diphosphoribose pyrophosphatase</fullName>
    </alternativeName>
</protein>
<comment type="function">
    <text evidence="8">Acts on ADP-mannose and ADP-glucose as well as ADP-ribose. Prevents glycogen biosynthesis. The reaction catalyzed by this enzyme is a limiting step of the gluconeogenic process.</text>
</comment>
<dbReference type="NCBIfam" id="TIGR00052">
    <property type="entry name" value="nudix-type nucleoside diphosphatase, YffH/AdpP family"/>
    <property type="match status" value="1"/>
</dbReference>